<protein>
    <submittedName>
        <fullName evidence="1">Uncharacterized protein</fullName>
    </submittedName>
</protein>
<dbReference type="EMBL" id="OIVN01002291">
    <property type="protein sequence ID" value="SPD02336.1"/>
    <property type="molecule type" value="Genomic_DNA"/>
</dbReference>
<organism evidence="1">
    <name type="scientific">Fagus sylvatica</name>
    <name type="common">Beechnut</name>
    <dbReference type="NCBI Taxonomy" id="28930"/>
    <lineage>
        <taxon>Eukaryota</taxon>
        <taxon>Viridiplantae</taxon>
        <taxon>Streptophyta</taxon>
        <taxon>Embryophyta</taxon>
        <taxon>Tracheophyta</taxon>
        <taxon>Spermatophyta</taxon>
        <taxon>Magnoliopsida</taxon>
        <taxon>eudicotyledons</taxon>
        <taxon>Gunneridae</taxon>
        <taxon>Pentapetalae</taxon>
        <taxon>rosids</taxon>
        <taxon>fabids</taxon>
        <taxon>Fagales</taxon>
        <taxon>Fagaceae</taxon>
        <taxon>Fagus</taxon>
    </lineage>
</organism>
<sequence>MPMPFTGDLSFIDDILLISYDYTPFPLLALGIHPIWSSVSKQEGEARKGEARRDLQQTPSQLNEGPKRCYGLLAVKADLRCSRRLST</sequence>
<dbReference type="AlphaFoldDB" id="A0A2N9GIP3"/>
<name>A0A2N9GIP3_FAGSY</name>
<reference evidence="1" key="1">
    <citation type="submission" date="2018-02" db="EMBL/GenBank/DDBJ databases">
        <authorList>
            <person name="Cohen D.B."/>
            <person name="Kent A.D."/>
        </authorList>
    </citation>
    <scope>NUCLEOTIDE SEQUENCE</scope>
</reference>
<evidence type="ECO:0000313" key="1">
    <source>
        <dbReference type="EMBL" id="SPD02336.1"/>
    </source>
</evidence>
<proteinExistence type="predicted"/>
<gene>
    <name evidence="1" type="ORF">FSB_LOCUS30218</name>
</gene>
<accession>A0A2N9GIP3</accession>